<dbReference type="GeneID" id="87843035"/>
<reference evidence="2" key="1">
    <citation type="journal article" date="2023" name="Mol. Phylogenet. Evol.">
        <title>Genome-scale phylogeny and comparative genomics of the fungal order Sordariales.</title>
        <authorList>
            <person name="Hensen N."/>
            <person name="Bonometti L."/>
            <person name="Westerberg I."/>
            <person name="Brannstrom I.O."/>
            <person name="Guillou S."/>
            <person name="Cros-Aarteil S."/>
            <person name="Calhoun S."/>
            <person name="Haridas S."/>
            <person name="Kuo A."/>
            <person name="Mondo S."/>
            <person name="Pangilinan J."/>
            <person name="Riley R."/>
            <person name="LaButti K."/>
            <person name="Andreopoulos B."/>
            <person name="Lipzen A."/>
            <person name="Chen C."/>
            <person name="Yan M."/>
            <person name="Daum C."/>
            <person name="Ng V."/>
            <person name="Clum A."/>
            <person name="Steindorff A."/>
            <person name="Ohm R.A."/>
            <person name="Martin F."/>
            <person name="Silar P."/>
            <person name="Natvig D.O."/>
            <person name="Lalanne C."/>
            <person name="Gautier V."/>
            <person name="Ament-Velasquez S.L."/>
            <person name="Kruys A."/>
            <person name="Hutchinson M.I."/>
            <person name="Powell A.J."/>
            <person name="Barry K."/>
            <person name="Miller A.N."/>
            <person name="Grigoriev I.V."/>
            <person name="Debuchy R."/>
            <person name="Gladieux P."/>
            <person name="Hiltunen Thoren M."/>
            <person name="Johannesson H."/>
        </authorList>
    </citation>
    <scope>NUCLEOTIDE SEQUENCE</scope>
    <source>
        <strain evidence="2">CBS 168.71</strain>
    </source>
</reference>
<name>A0AAE0LPK3_9PEZI</name>
<accession>A0AAE0LPK3</accession>
<dbReference type="EMBL" id="JAUEPN010000006">
    <property type="protein sequence ID" value="KAK3293131.1"/>
    <property type="molecule type" value="Genomic_DNA"/>
</dbReference>
<gene>
    <name evidence="2" type="ORF">B0H64DRAFT_434379</name>
</gene>
<dbReference type="RefSeq" id="XP_062656645.1">
    <property type="nucleotide sequence ID" value="XM_062806087.1"/>
</dbReference>
<evidence type="ECO:0000256" key="1">
    <source>
        <dbReference type="SAM" id="MobiDB-lite"/>
    </source>
</evidence>
<protein>
    <submittedName>
        <fullName evidence="2">Uncharacterized protein</fullName>
    </submittedName>
</protein>
<feature type="region of interest" description="Disordered" evidence="1">
    <location>
        <begin position="82"/>
        <end position="146"/>
    </location>
</feature>
<organism evidence="2 3">
    <name type="scientific">Chaetomium fimeti</name>
    <dbReference type="NCBI Taxonomy" id="1854472"/>
    <lineage>
        <taxon>Eukaryota</taxon>
        <taxon>Fungi</taxon>
        <taxon>Dikarya</taxon>
        <taxon>Ascomycota</taxon>
        <taxon>Pezizomycotina</taxon>
        <taxon>Sordariomycetes</taxon>
        <taxon>Sordariomycetidae</taxon>
        <taxon>Sordariales</taxon>
        <taxon>Chaetomiaceae</taxon>
        <taxon>Chaetomium</taxon>
    </lineage>
</organism>
<comment type="caution">
    <text evidence="2">The sequence shown here is derived from an EMBL/GenBank/DDBJ whole genome shotgun (WGS) entry which is preliminary data.</text>
</comment>
<feature type="compositionally biased region" description="Low complexity" evidence="1">
    <location>
        <begin position="99"/>
        <end position="135"/>
    </location>
</feature>
<feature type="compositionally biased region" description="Basic and acidic residues" evidence="1">
    <location>
        <begin position="220"/>
        <end position="232"/>
    </location>
</feature>
<feature type="region of interest" description="Disordered" evidence="1">
    <location>
        <begin position="214"/>
        <end position="244"/>
    </location>
</feature>
<keyword evidence="3" id="KW-1185">Reference proteome</keyword>
<reference evidence="2" key="2">
    <citation type="submission" date="2023-06" db="EMBL/GenBank/DDBJ databases">
        <authorList>
            <consortium name="Lawrence Berkeley National Laboratory"/>
            <person name="Haridas S."/>
            <person name="Hensen N."/>
            <person name="Bonometti L."/>
            <person name="Westerberg I."/>
            <person name="Brannstrom I.O."/>
            <person name="Guillou S."/>
            <person name="Cros-Aarteil S."/>
            <person name="Calhoun S."/>
            <person name="Kuo A."/>
            <person name="Mondo S."/>
            <person name="Pangilinan J."/>
            <person name="Riley R."/>
            <person name="Labutti K."/>
            <person name="Andreopoulos B."/>
            <person name="Lipzen A."/>
            <person name="Chen C."/>
            <person name="Yanf M."/>
            <person name="Daum C."/>
            <person name="Ng V."/>
            <person name="Clum A."/>
            <person name="Steindorff A."/>
            <person name="Ohm R."/>
            <person name="Martin F."/>
            <person name="Silar P."/>
            <person name="Natvig D."/>
            <person name="Lalanne C."/>
            <person name="Gautier V."/>
            <person name="Ament-Velasquez S.L."/>
            <person name="Kruys A."/>
            <person name="Hutchinson M.I."/>
            <person name="Powell A.J."/>
            <person name="Barry K."/>
            <person name="Miller A.N."/>
            <person name="Grigoriev I.V."/>
            <person name="Debuchy R."/>
            <person name="Gladieux P."/>
            <person name="Thoren M.H."/>
            <person name="Johannesson H."/>
        </authorList>
    </citation>
    <scope>NUCLEOTIDE SEQUENCE</scope>
    <source>
        <strain evidence="2">CBS 168.71</strain>
    </source>
</reference>
<dbReference type="Proteomes" id="UP001278766">
    <property type="component" value="Unassembled WGS sequence"/>
</dbReference>
<dbReference type="AlphaFoldDB" id="A0AAE0LPK3"/>
<evidence type="ECO:0000313" key="2">
    <source>
        <dbReference type="EMBL" id="KAK3293131.1"/>
    </source>
</evidence>
<proteinExistence type="predicted"/>
<evidence type="ECO:0000313" key="3">
    <source>
        <dbReference type="Proteomes" id="UP001278766"/>
    </source>
</evidence>
<sequence length="389" mass="42679">MTGDRRIPEPTAEQLLQEHEDYRKQRLVLGNDGLDGRRRGEPINPGYTITRWLSADYLPVTDRASQQLAKRCSDLYDSFRASETTTTDATDASDKDKYNSNNNITTNKNPNSTTTSTNNNNNPPNTTSPLQQPPLQHHHHHQTQPQTLLHISPADLHEYTTLLHNLHTPTHHAPLNSPFPFTPTRLAQLHDRLQQLHTHLAHQAHRLNAHAAAVASREAALSEREEYGHHVNGETGNLNQNGNGDGYGYGHGNNQALIIRPYVEIMEGILACVSRTKDLAGCPPPVAAMLLEKLEAEVARLVNEGRSLMTRAVMPPGPAALVPAQHAEMVGAALVANLKTNARTIMQELEGRNPVGVSSGNAAVHNDDLNMVDWVDFEAGDKGDAAQAQ</sequence>